<dbReference type="AlphaFoldDB" id="A0A7G6X9N9"/>
<evidence type="ECO:0000313" key="3">
    <source>
        <dbReference type="EMBL" id="QNE22954.1"/>
    </source>
</evidence>
<sequence length="286" mass="32140">MVYLELIVHPQYRRRGICTALLEQVYAAARHQHRSLIELQTVRALPGGIARDEAGYRYLTNRAHHPGMTSIRSRCRLAAPSPADKATLAEAWTHANSYSLIQWRDAAPEEIIKDIAALQSRLTLDAPTGNLAVEQQLYDTERVRRQEATEVGPRPPLLLNGSPTRRHRPNRRPHQTVIRIERPHPRPPTSHNRRARPPRPPPRAAREVGQPRAHKGPRASAAPHRRLERRGQHPHASGQRTTRLPPGRHLANLPTTGPGHVTTAHETRPRTTNQPPTRVSAGQGLF</sequence>
<dbReference type="EMBL" id="CP043661">
    <property type="protein sequence ID" value="QNE22954.1"/>
    <property type="molecule type" value="Genomic_DNA"/>
</dbReference>
<reference evidence="3 4" key="2">
    <citation type="journal article" date="2020" name="Microbiol. Resour. Announc.">
        <title>Antarctic desert soil bacteria exhibit high novel natural product potential, evaluated through long-read genome sequencing and comparative genomics.</title>
        <authorList>
            <person name="Benaud N."/>
            <person name="Edwards R.J."/>
            <person name="Amos T.G."/>
            <person name="D'Agostino P.M."/>
            <person name="Gutierrez-Chavez C."/>
            <person name="Montgomery K."/>
            <person name="Nicetic I."/>
            <person name="Ferrari B.C."/>
        </authorList>
    </citation>
    <scope>NUCLEOTIDE SEQUENCE [LARGE SCALE GENOMIC DNA]</scope>
    <source>
        <strain evidence="3 4">SPB151</strain>
    </source>
</reference>
<gene>
    <name evidence="3" type="ORF">F1D05_15770</name>
</gene>
<dbReference type="PROSITE" id="PS51186">
    <property type="entry name" value="GNAT"/>
    <property type="match status" value="1"/>
</dbReference>
<dbReference type="KEGG" id="kqi:F1D05_15770"/>
<dbReference type="InterPro" id="IPR000182">
    <property type="entry name" value="GNAT_dom"/>
</dbReference>
<keyword evidence="3" id="KW-0808">Transferase</keyword>
<organism evidence="3 4">
    <name type="scientific">Kribbella qitaiheensis</name>
    <dbReference type="NCBI Taxonomy" id="1544730"/>
    <lineage>
        <taxon>Bacteria</taxon>
        <taxon>Bacillati</taxon>
        <taxon>Actinomycetota</taxon>
        <taxon>Actinomycetes</taxon>
        <taxon>Propionibacteriales</taxon>
        <taxon>Kribbellaceae</taxon>
        <taxon>Kribbella</taxon>
    </lineage>
</organism>
<dbReference type="Proteomes" id="UP000515563">
    <property type="component" value="Chromosome"/>
</dbReference>
<dbReference type="SUPFAM" id="SSF55729">
    <property type="entry name" value="Acyl-CoA N-acyltransferases (Nat)"/>
    <property type="match status" value="1"/>
</dbReference>
<name>A0A7G6X9N9_9ACTN</name>
<keyword evidence="4" id="KW-1185">Reference proteome</keyword>
<reference evidence="4" key="1">
    <citation type="submission" date="2019-09" db="EMBL/GenBank/DDBJ databases">
        <title>Antimicrobial potential of Antarctic Bacteria.</title>
        <authorList>
            <person name="Benaud N."/>
            <person name="Edwards R.J."/>
            <person name="Ferrari B.C."/>
        </authorList>
    </citation>
    <scope>NUCLEOTIDE SEQUENCE [LARGE SCALE GENOMIC DNA]</scope>
    <source>
        <strain evidence="4">SPB151</strain>
    </source>
</reference>
<dbReference type="CDD" id="cd04301">
    <property type="entry name" value="NAT_SF"/>
    <property type="match status" value="1"/>
</dbReference>
<evidence type="ECO:0000256" key="1">
    <source>
        <dbReference type="SAM" id="MobiDB-lite"/>
    </source>
</evidence>
<feature type="domain" description="N-acetyltransferase" evidence="2">
    <location>
        <begin position="1"/>
        <end position="78"/>
    </location>
</feature>
<dbReference type="GO" id="GO:0016747">
    <property type="term" value="F:acyltransferase activity, transferring groups other than amino-acyl groups"/>
    <property type="evidence" value="ECO:0007669"/>
    <property type="project" value="InterPro"/>
</dbReference>
<feature type="compositionally biased region" description="Basic residues" evidence="1">
    <location>
        <begin position="212"/>
        <end position="228"/>
    </location>
</feature>
<evidence type="ECO:0000313" key="4">
    <source>
        <dbReference type="Proteomes" id="UP000515563"/>
    </source>
</evidence>
<dbReference type="Gene3D" id="3.40.630.30">
    <property type="match status" value="1"/>
</dbReference>
<dbReference type="Pfam" id="PF00583">
    <property type="entry name" value="Acetyltransf_1"/>
    <property type="match status" value="1"/>
</dbReference>
<dbReference type="InterPro" id="IPR016181">
    <property type="entry name" value="Acyl_CoA_acyltransferase"/>
</dbReference>
<accession>A0A7G6X9N9</accession>
<feature type="region of interest" description="Disordered" evidence="1">
    <location>
        <begin position="144"/>
        <end position="286"/>
    </location>
</feature>
<feature type="compositionally biased region" description="Basic residues" evidence="1">
    <location>
        <begin position="164"/>
        <end position="174"/>
    </location>
</feature>
<evidence type="ECO:0000259" key="2">
    <source>
        <dbReference type="PROSITE" id="PS51186"/>
    </source>
</evidence>
<proteinExistence type="predicted"/>
<protein>
    <submittedName>
        <fullName evidence="3">GNAT family N-acetyltransferase</fullName>
    </submittedName>
</protein>